<dbReference type="SUPFAM" id="SSF53448">
    <property type="entry name" value="Nucleotide-diphospho-sugar transferases"/>
    <property type="match status" value="1"/>
</dbReference>
<evidence type="ECO:0000313" key="5">
    <source>
        <dbReference type="EMBL" id="QHI96443.1"/>
    </source>
</evidence>
<dbReference type="EMBL" id="CP047652">
    <property type="protein sequence ID" value="QHI96443.1"/>
    <property type="molecule type" value="Genomic_DNA"/>
</dbReference>
<evidence type="ECO:0000313" key="6">
    <source>
        <dbReference type="Proteomes" id="UP000463975"/>
    </source>
</evidence>
<evidence type="ECO:0000256" key="1">
    <source>
        <dbReference type="ARBA" id="ARBA00006739"/>
    </source>
</evidence>
<keyword evidence="2" id="KW-0328">Glycosyltransferase</keyword>
<dbReference type="KEGG" id="bomb:GT348_07805"/>
<proteinExistence type="inferred from homology"/>
<dbReference type="CDD" id="cd06442">
    <property type="entry name" value="DPM1_like"/>
    <property type="match status" value="1"/>
</dbReference>
<protein>
    <submittedName>
        <fullName evidence="5">Glycosyltransferase</fullName>
    </submittedName>
</protein>
<dbReference type="PANTHER" id="PTHR43398:SF1">
    <property type="entry name" value="DOLICHOL-PHOSPHATE MANNOSYLTRANSFERASE SUBUNIT 1"/>
    <property type="match status" value="1"/>
</dbReference>
<dbReference type="PANTHER" id="PTHR43398">
    <property type="entry name" value="DOLICHOL-PHOSPHATE MANNOSYLTRANSFERASE SUBUNIT 1"/>
    <property type="match status" value="1"/>
</dbReference>
<sequence length="235" mass="25825">MAVTEVSIIVPCLNEADNIFPFVEAIKNIFCDVKWEIIFVDDNSSDGTIHNIRQISQEDPRVRGILRLNRKGLSSAVIEGALSVSSPYIAVMDGDLQHDEACLPSMLNLLRAHKADLVVASRYIDGGGNEGLSSAWRRGLSKTGIKLAIKLSHAPITDPMSGFFMIKQEIFDEIVPSLSGKGFKILLDLILSSKNPLSIAEVPMIFRKRIYGESKLGIPVLLSFAMMLTKAAIKR</sequence>
<dbReference type="Pfam" id="PF00535">
    <property type="entry name" value="Glycos_transf_2"/>
    <property type="match status" value="1"/>
</dbReference>
<feature type="domain" description="Glycosyltransferase 2-like" evidence="4">
    <location>
        <begin position="7"/>
        <end position="174"/>
    </location>
</feature>
<dbReference type="Proteomes" id="UP000463975">
    <property type="component" value="Chromosome"/>
</dbReference>
<evidence type="ECO:0000256" key="3">
    <source>
        <dbReference type="ARBA" id="ARBA00022679"/>
    </source>
</evidence>
<comment type="similarity">
    <text evidence="1">Belongs to the glycosyltransferase 2 family.</text>
</comment>
<dbReference type="InterPro" id="IPR001173">
    <property type="entry name" value="Glyco_trans_2-like"/>
</dbReference>
<accession>A0A6P1NGT9</accession>
<evidence type="ECO:0000256" key="2">
    <source>
        <dbReference type="ARBA" id="ARBA00022676"/>
    </source>
</evidence>
<reference evidence="5 6" key="1">
    <citation type="submission" date="2020-01" db="EMBL/GenBank/DDBJ databases">
        <title>Genome sequencing of strain KACC 21507.</title>
        <authorList>
            <person name="Heo J."/>
            <person name="Kim S.-J."/>
            <person name="Kim J.-S."/>
            <person name="Hong S.-B."/>
            <person name="Kwon S.-W."/>
        </authorList>
    </citation>
    <scope>NUCLEOTIDE SEQUENCE [LARGE SCALE GENOMIC DNA]</scope>
    <source>
        <strain evidence="5 6">KACC 21507</strain>
    </source>
</reference>
<dbReference type="GO" id="GO:0016020">
    <property type="term" value="C:membrane"/>
    <property type="evidence" value="ECO:0007669"/>
    <property type="project" value="GOC"/>
</dbReference>
<name>A0A6P1NGT9_9PROT</name>
<dbReference type="AlphaFoldDB" id="A0A6P1NGT9"/>
<keyword evidence="6" id="KW-1185">Reference proteome</keyword>
<dbReference type="InterPro" id="IPR039528">
    <property type="entry name" value="DPM1-like"/>
</dbReference>
<evidence type="ECO:0000259" key="4">
    <source>
        <dbReference type="Pfam" id="PF00535"/>
    </source>
</evidence>
<organism evidence="5 6">
    <name type="scientific">Aristophania vespae</name>
    <dbReference type="NCBI Taxonomy" id="2697033"/>
    <lineage>
        <taxon>Bacteria</taxon>
        <taxon>Pseudomonadati</taxon>
        <taxon>Pseudomonadota</taxon>
        <taxon>Alphaproteobacteria</taxon>
        <taxon>Acetobacterales</taxon>
        <taxon>Acetobacteraceae</taxon>
        <taxon>Aristophania</taxon>
    </lineage>
</organism>
<dbReference type="GO" id="GO:0004582">
    <property type="term" value="F:dolichyl-phosphate beta-D-mannosyltransferase activity"/>
    <property type="evidence" value="ECO:0007669"/>
    <property type="project" value="InterPro"/>
</dbReference>
<dbReference type="GO" id="GO:0009247">
    <property type="term" value="P:glycolipid biosynthetic process"/>
    <property type="evidence" value="ECO:0007669"/>
    <property type="project" value="TreeGrafter"/>
</dbReference>
<keyword evidence="3 5" id="KW-0808">Transferase</keyword>
<dbReference type="Gene3D" id="3.90.550.10">
    <property type="entry name" value="Spore Coat Polysaccharide Biosynthesis Protein SpsA, Chain A"/>
    <property type="match status" value="1"/>
</dbReference>
<dbReference type="InterPro" id="IPR029044">
    <property type="entry name" value="Nucleotide-diphossugar_trans"/>
</dbReference>
<gene>
    <name evidence="5" type="ORF">GT348_07805</name>
</gene>